<evidence type="ECO:0000313" key="4">
    <source>
        <dbReference type="Ensembl" id="ENSNMLP00000012123.1"/>
    </source>
</evidence>
<keyword evidence="5" id="KW-1185">Reference proteome</keyword>
<evidence type="ECO:0000313" key="5">
    <source>
        <dbReference type="Proteomes" id="UP000694523"/>
    </source>
</evidence>
<dbReference type="FunFam" id="2.60.120.200:FF:000021">
    <property type="entry name" value="Galectin"/>
    <property type="match status" value="1"/>
</dbReference>
<protein>
    <recommendedName>
        <fullName evidence="2">Galectin</fullName>
    </recommendedName>
</protein>
<reference evidence="4" key="1">
    <citation type="submission" date="2025-08" db="UniProtKB">
        <authorList>
            <consortium name="Ensembl"/>
        </authorList>
    </citation>
    <scope>IDENTIFICATION</scope>
</reference>
<accession>A0A8C6SUZ4</accession>
<evidence type="ECO:0000259" key="3">
    <source>
        <dbReference type="PROSITE" id="PS51304"/>
    </source>
</evidence>
<dbReference type="PROSITE" id="PS51304">
    <property type="entry name" value="GALECTIN"/>
    <property type="match status" value="1"/>
</dbReference>
<organism evidence="4 5">
    <name type="scientific">Neogobius melanostomus</name>
    <name type="common">round goby</name>
    <dbReference type="NCBI Taxonomy" id="47308"/>
    <lineage>
        <taxon>Eukaryota</taxon>
        <taxon>Metazoa</taxon>
        <taxon>Chordata</taxon>
        <taxon>Craniata</taxon>
        <taxon>Vertebrata</taxon>
        <taxon>Euteleostomi</taxon>
        <taxon>Actinopterygii</taxon>
        <taxon>Neopterygii</taxon>
        <taxon>Teleostei</taxon>
        <taxon>Neoteleostei</taxon>
        <taxon>Acanthomorphata</taxon>
        <taxon>Gobiaria</taxon>
        <taxon>Gobiiformes</taxon>
        <taxon>Gobioidei</taxon>
        <taxon>Gobiidae</taxon>
        <taxon>Benthophilinae</taxon>
        <taxon>Neogobiini</taxon>
        <taxon>Neogobius</taxon>
    </lineage>
</organism>
<name>A0A8C6SUZ4_9GOBI</name>
<dbReference type="SMART" id="SM00276">
    <property type="entry name" value="GLECT"/>
    <property type="match status" value="1"/>
</dbReference>
<feature type="domain" description="Galectin" evidence="3">
    <location>
        <begin position="13"/>
        <end position="144"/>
    </location>
</feature>
<dbReference type="Proteomes" id="UP000694523">
    <property type="component" value="Unplaced"/>
</dbReference>
<dbReference type="InterPro" id="IPR001079">
    <property type="entry name" value="Galectin_CRD"/>
</dbReference>
<evidence type="ECO:0000256" key="2">
    <source>
        <dbReference type="RuleBase" id="RU102079"/>
    </source>
</evidence>
<reference evidence="4" key="2">
    <citation type="submission" date="2025-09" db="UniProtKB">
        <authorList>
            <consortium name="Ensembl"/>
        </authorList>
    </citation>
    <scope>IDENTIFICATION</scope>
</reference>
<dbReference type="PANTHER" id="PTHR11346:SF104">
    <property type="entry name" value="GALECTIN-2"/>
    <property type="match status" value="1"/>
</dbReference>
<dbReference type="Ensembl" id="ENSNMLT00000013711.1">
    <property type="protein sequence ID" value="ENSNMLP00000012123.1"/>
    <property type="gene ID" value="ENSNMLG00000008268.1"/>
</dbReference>
<sequence length="144" mass="16545">MRQSSPTPAASMELEMKNMELKVGDKLKIKGMILHDADRFQIDLGCNREDIALHLNPRFNDDLDGTVLVFNSMTAGCWGDEKREMLNTLQKGSEVKIVVKFSGDMFEVELPDEQEVQFPNREDMNLINYLRIRGDFKLVSFKIC</sequence>
<dbReference type="AlphaFoldDB" id="A0A8C6SUZ4"/>
<dbReference type="PANTHER" id="PTHR11346">
    <property type="entry name" value="GALECTIN"/>
    <property type="match status" value="1"/>
</dbReference>
<dbReference type="CDD" id="cd00070">
    <property type="entry name" value="GLECT"/>
    <property type="match status" value="1"/>
</dbReference>
<evidence type="ECO:0000256" key="1">
    <source>
        <dbReference type="ARBA" id="ARBA00022734"/>
    </source>
</evidence>
<dbReference type="InterPro" id="IPR013320">
    <property type="entry name" value="ConA-like_dom_sf"/>
</dbReference>
<dbReference type="SMART" id="SM00908">
    <property type="entry name" value="Gal-bind_lectin"/>
    <property type="match status" value="1"/>
</dbReference>
<proteinExistence type="predicted"/>
<dbReference type="SUPFAM" id="SSF49899">
    <property type="entry name" value="Concanavalin A-like lectins/glucanases"/>
    <property type="match status" value="1"/>
</dbReference>
<dbReference type="Pfam" id="PF00337">
    <property type="entry name" value="Gal-bind_lectin"/>
    <property type="match status" value="1"/>
</dbReference>
<dbReference type="Gene3D" id="2.60.120.200">
    <property type="match status" value="1"/>
</dbReference>
<dbReference type="InterPro" id="IPR044156">
    <property type="entry name" value="Galectin-like"/>
</dbReference>
<keyword evidence="1 2" id="KW-0430">Lectin</keyword>
<dbReference type="GO" id="GO:0030246">
    <property type="term" value="F:carbohydrate binding"/>
    <property type="evidence" value="ECO:0007669"/>
    <property type="project" value="UniProtKB-UniRule"/>
</dbReference>